<dbReference type="STRING" id="521013.SAMN04488567_3496"/>
<evidence type="ECO:0000313" key="4">
    <source>
        <dbReference type="EMBL" id="SDF12968.1"/>
    </source>
</evidence>
<dbReference type="GO" id="GO:1990281">
    <property type="term" value="C:efflux pump complex"/>
    <property type="evidence" value="ECO:0007669"/>
    <property type="project" value="TreeGrafter"/>
</dbReference>
<dbReference type="PANTHER" id="PTHR30469">
    <property type="entry name" value="MULTIDRUG RESISTANCE PROTEIN MDTA"/>
    <property type="match status" value="1"/>
</dbReference>
<comment type="similarity">
    <text evidence="1">Belongs to the membrane fusion protein (MFP) (TC 8.A.1) family.</text>
</comment>
<evidence type="ECO:0000313" key="5">
    <source>
        <dbReference type="Proteomes" id="UP000198922"/>
    </source>
</evidence>
<accession>A0A1G7IK82</accession>
<dbReference type="InterPro" id="IPR006143">
    <property type="entry name" value="RND_pump_MFP"/>
</dbReference>
<dbReference type="Gene3D" id="2.40.50.100">
    <property type="match status" value="1"/>
</dbReference>
<dbReference type="InterPro" id="IPR058625">
    <property type="entry name" value="MdtA-like_BSH"/>
</dbReference>
<dbReference type="PANTHER" id="PTHR30469:SF20">
    <property type="entry name" value="EFFLUX RND TRANSPORTER PERIPLASMIC ADAPTOR SUBUNIT"/>
    <property type="match status" value="1"/>
</dbReference>
<protein>
    <submittedName>
        <fullName evidence="4">RND family efflux transporter, MFP subunit</fullName>
    </submittedName>
</protein>
<dbReference type="Gene3D" id="1.10.287.470">
    <property type="entry name" value="Helix hairpin bin"/>
    <property type="match status" value="1"/>
</dbReference>
<keyword evidence="2" id="KW-0732">Signal</keyword>
<keyword evidence="5" id="KW-1185">Reference proteome</keyword>
<dbReference type="NCBIfam" id="TIGR01730">
    <property type="entry name" value="RND_mfp"/>
    <property type="match status" value="1"/>
</dbReference>
<feature type="domain" description="Multidrug resistance protein MdtA-like barrel-sandwich hybrid" evidence="3">
    <location>
        <begin position="52"/>
        <end position="168"/>
    </location>
</feature>
<dbReference type="EMBL" id="FNAT01000007">
    <property type="protein sequence ID" value="SDF12968.1"/>
    <property type="molecule type" value="Genomic_DNA"/>
</dbReference>
<feature type="signal peptide" evidence="2">
    <location>
        <begin position="1"/>
        <end position="20"/>
    </location>
</feature>
<organism evidence="4 5">
    <name type="scientific">Limimaricola pyoseonensis</name>
    <dbReference type="NCBI Taxonomy" id="521013"/>
    <lineage>
        <taxon>Bacteria</taxon>
        <taxon>Pseudomonadati</taxon>
        <taxon>Pseudomonadota</taxon>
        <taxon>Alphaproteobacteria</taxon>
        <taxon>Rhodobacterales</taxon>
        <taxon>Paracoccaceae</taxon>
        <taxon>Limimaricola</taxon>
    </lineage>
</organism>
<dbReference type="RefSeq" id="WP_242652307.1">
    <property type="nucleotide sequence ID" value="NZ_FNAT01000007.1"/>
</dbReference>
<evidence type="ECO:0000256" key="2">
    <source>
        <dbReference type="SAM" id="SignalP"/>
    </source>
</evidence>
<gene>
    <name evidence="4" type="ORF">SAMN04488567_3496</name>
</gene>
<evidence type="ECO:0000256" key="1">
    <source>
        <dbReference type="ARBA" id="ARBA00009477"/>
    </source>
</evidence>
<name>A0A1G7IK82_9RHOB</name>
<dbReference type="SUPFAM" id="SSF111369">
    <property type="entry name" value="HlyD-like secretion proteins"/>
    <property type="match status" value="1"/>
</dbReference>
<dbReference type="Gene3D" id="2.40.30.170">
    <property type="match status" value="1"/>
</dbReference>
<feature type="chain" id="PRO_5011764021" evidence="2">
    <location>
        <begin position="21"/>
        <end position="344"/>
    </location>
</feature>
<dbReference type="Pfam" id="PF25917">
    <property type="entry name" value="BSH_RND"/>
    <property type="match status" value="1"/>
</dbReference>
<dbReference type="Proteomes" id="UP000198922">
    <property type="component" value="Unassembled WGS sequence"/>
</dbReference>
<dbReference type="Gene3D" id="2.40.420.20">
    <property type="match status" value="1"/>
</dbReference>
<reference evidence="5" key="1">
    <citation type="submission" date="2016-10" db="EMBL/GenBank/DDBJ databases">
        <authorList>
            <person name="Varghese N."/>
            <person name="Submissions S."/>
        </authorList>
    </citation>
    <scope>NUCLEOTIDE SEQUENCE [LARGE SCALE GENOMIC DNA]</scope>
    <source>
        <strain evidence="5">DSM 21424</strain>
    </source>
</reference>
<evidence type="ECO:0000259" key="3">
    <source>
        <dbReference type="Pfam" id="PF25917"/>
    </source>
</evidence>
<dbReference type="AlphaFoldDB" id="A0A1G7IK82"/>
<proteinExistence type="inferred from homology"/>
<sequence length="344" mass="36736">MTRLILFSVALILAATSPSAQQTPRPVKLMTVEAGPRTPDRQFFGQVVARQTVDLAFQVSGQIVEFPVLEGETVPEGDLVARLDPEPFELALEQAELRKAQADRDLERLDQLSRSTVSEAALQDARTAAELADVTLRDAQRALSKARLDAPFEALVAERMVANFSTVSPGTPVVRLHDMSELRIEVEVPEILFQRAGLNPGVKVEARFPGRPGAFPLEIREFTSDTDATGQTFVLTLAFVGEETPQVLPGSSVTVVAMLDDGATGAVLPTGALVPDVDGTVSVMVFEETDDGARVTARPVTIEPTDAGGFRVTEGLSGGEEIVSAGAALLDDGQAVRRFTGFPE</sequence>
<dbReference type="GO" id="GO:0015562">
    <property type="term" value="F:efflux transmembrane transporter activity"/>
    <property type="evidence" value="ECO:0007669"/>
    <property type="project" value="TreeGrafter"/>
</dbReference>